<evidence type="ECO:0000313" key="2">
    <source>
        <dbReference type="Proteomes" id="UP001638806"/>
    </source>
</evidence>
<sequence>MDDPRRRVEVPNAHPHNRSADSNMTSCFCTGRLASGSTGVQVARVPGAALSATPSSPNRHAGVRTTTRGDVVDKPSRPEWPAAPLPAARRPAKCCATTPLANPSAAEQGDTRTLQQNCV</sequence>
<reference evidence="1" key="1">
    <citation type="submission" date="2024-12" db="EMBL/GenBank/DDBJ databases">
        <title>Comparative genomics and development of molecular markers within Purpureocillium lilacinum and among Purpureocillium species.</title>
        <authorList>
            <person name="Yeh Z.-Y."/>
            <person name="Ni N.-T."/>
            <person name="Lo P.-H."/>
            <person name="Mushyakhwo K."/>
            <person name="Lin C.-F."/>
            <person name="Nai Y.-S."/>
        </authorList>
    </citation>
    <scope>NUCLEOTIDE SEQUENCE</scope>
    <source>
        <strain evidence="1">NCHU-NPUST-175</strain>
    </source>
</reference>
<accession>A0ACC4DKE4</accession>
<proteinExistence type="predicted"/>
<evidence type="ECO:0000313" key="1">
    <source>
        <dbReference type="EMBL" id="KAL3955805.1"/>
    </source>
</evidence>
<comment type="caution">
    <text evidence="1">The sequence shown here is derived from an EMBL/GenBank/DDBJ whole genome shotgun (WGS) entry which is preliminary data.</text>
</comment>
<keyword evidence="2" id="KW-1185">Reference proteome</keyword>
<dbReference type="EMBL" id="JBGNUJ010000010">
    <property type="protein sequence ID" value="KAL3955805.1"/>
    <property type="molecule type" value="Genomic_DNA"/>
</dbReference>
<dbReference type="Proteomes" id="UP001638806">
    <property type="component" value="Unassembled WGS sequence"/>
</dbReference>
<organism evidence="1 2">
    <name type="scientific">Purpureocillium lilacinum</name>
    <name type="common">Paecilomyces lilacinus</name>
    <dbReference type="NCBI Taxonomy" id="33203"/>
    <lineage>
        <taxon>Eukaryota</taxon>
        <taxon>Fungi</taxon>
        <taxon>Dikarya</taxon>
        <taxon>Ascomycota</taxon>
        <taxon>Pezizomycotina</taxon>
        <taxon>Sordariomycetes</taxon>
        <taxon>Hypocreomycetidae</taxon>
        <taxon>Hypocreales</taxon>
        <taxon>Ophiocordycipitaceae</taxon>
        <taxon>Purpureocillium</taxon>
    </lineage>
</organism>
<gene>
    <name evidence="1" type="ORF">ACCO45_011368</name>
</gene>
<name>A0ACC4DKE4_PURLI</name>
<protein>
    <submittedName>
        <fullName evidence="1">Uncharacterized protein</fullName>
    </submittedName>
</protein>